<accession>A0ACB0ZL03</accession>
<sequence>MSRPLSVHIRKSVYKSFKSYDTMVIPKPSRILDVDSKYGKRMQRLSNKIFGEVTRPTDIKSIRVANEIMKNEPWVYFFFLNFLKTRFCFLQRYG</sequence>
<organism evidence="1 2">
    <name type="scientific">Meloidogyne enterolobii</name>
    <name type="common">Root-knot nematode worm</name>
    <name type="synonym">Meloidogyne mayaguensis</name>
    <dbReference type="NCBI Taxonomy" id="390850"/>
    <lineage>
        <taxon>Eukaryota</taxon>
        <taxon>Metazoa</taxon>
        <taxon>Ecdysozoa</taxon>
        <taxon>Nematoda</taxon>
        <taxon>Chromadorea</taxon>
        <taxon>Rhabditida</taxon>
        <taxon>Tylenchina</taxon>
        <taxon>Tylenchomorpha</taxon>
        <taxon>Tylenchoidea</taxon>
        <taxon>Meloidogynidae</taxon>
        <taxon>Meloidogyninae</taxon>
        <taxon>Meloidogyne</taxon>
    </lineage>
</organism>
<evidence type="ECO:0000313" key="2">
    <source>
        <dbReference type="Proteomes" id="UP001497535"/>
    </source>
</evidence>
<dbReference type="EMBL" id="CAVMJV010000037">
    <property type="protein sequence ID" value="CAK5079244.1"/>
    <property type="molecule type" value="Genomic_DNA"/>
</dbReference>
<dbReference type="Proteomes" id="UP001497535">
    <property type="component" value="Unassembled WGS sequence"/>
</dbReference>
<name>A0ACB0ZL03_MELEN</name>
<evidence type="ECO:0000313" key="1">
    <source>
        <dbReference type="EMBL" id="CAK5079244.1"/>
    </source>
</evidence>
<protein>
    <submittedName>
        <fullName evidence="1">Uncharacterized protein</fullName>
    </submittedName>
</protein>
<keyword evidence="2" id="KW-1185">Reference proteome</keyword>
<reference evidence="1" key="1">
    <citation type="submission" date="2023-11" db="EMBL/GenBank/DDBJ databases">
        <authorList>
            <person name="Poullet M."/>
        </authorList>
    </citation>
    <scope>NUCLEOTIDE SEQUENCE</scope>
    <source>
        <strain evidence="1">E1834</strain>
    </source>
</reference>
<comment type="caution">
    <text evidence="1">The sequence shown here is derived from an EMBL/GenBank/DDBJ whole genome shotgun (WGS) entry which is preliminary data.</text>
</comment>
<gene>
    <name evidence="1" type="ORF">MENTE1834_LOCUS26342</name>
</gene>
<proteinExistence type="predicted"/>